<dbReference type="EC" id="2.7.7.85" evidence="7"/>
<dbReference type="RefSeq" id="WP_210040076.1">
    <property type="nucleotide sequence ID" value="NZ_JBHLVU010000007.1"/>
</dbReference>
<reference evidence="7 8" key="1">
    <citation type="submission" date="2021-07" db="EMBL/GenBank/DDBJ databases">
        <title>Paenibacillus radiodurans sp. nov., isolated from the southeastern edge of Tengger Desert.</title>
        <authorList>
            <person name="Zhang G."/>
        </authorList>
    </citation>
    <scope>NUCLEOTIDE SEQUENCE [LARGE SCALE GENOMIC DNA]</scope>
    <source>
        <strain evidence="7 8">CCM 7311</strain>
    </source>
</reference>
<evidence type="ECO:0000313" key="8">
    <source>
        <dbReference type="Proteomes" id="UP001519887"/>
    </source>
</evidence>
<keyword evidence="3 7" id="KW-0548">Nucleotidyltransferase</keyword>
<evidence type="ECO:0000256" key="2">
    <source>
        <dbReference type="ARBA" id="ARBA00022679"/>
    </source>
</evidence>
<feature type="domain" description="DAC" evidence="6">
    <location>
        <begin position="54"/>
        <end position="203"/>
    </location>
</feature>
<dbReference type="PANTHER" id="PTHR34185">
    <property type="entry name" value="DIADENYLATE CYCLASE"/>
    <property type="match status" value="1"/>
</dbReference>
<dbReference type="InterPro" id="IPR019457">
    <property type="entry name" value="CdaS_N"/>
</dbReference>
<proteinExistence type="predicted"/>
<dbReference type="EMBL" id="JAHZIK010000128">
    <property type="protein sequence ID" value="MBW7453886.1"/>
    <property type="molecule type" value="Genomic_DNA"/>
</dbReference>
<sequence length="205" mass="22790">MEYTGGGLSPQQNDVKEQFISISENLSQLIASLNQEDIDILNDLRHLSKRFSDSGKMASAYYLSCLLAPYTNKFNEIFEAVRKLSSKRQGALIVIQREDPLDEWITPGVPIHAEFSGSLLDSIFPVGSPLHDGAVLIRYDIIVSAANILPLTKKTYKKKLGTRHRAAIGLSERTDALIVVVSEETGRESFSYKGALYPFQLPESK</sequence>
<accession>A0ABS7BZH6</accession>
<keyword evidence="8" id="KW-1185">Reference proteome</keyword>
<dbReference type="Pfam" id="PF10372">
    <property type="entry name" value="CdaS_N"/>
    <property type="match status" value="1"/>
</dbReference>
<dbReference type="NCBIfam" id="NF038328">
    <property type="entry name" value="c-di-AMP_CdaS"/>
    <property type="match status" value="1"/>
</dbReference>
<keyword evidence="5" id="KW-0067">ATP-binding</keyword>
<evidence type="ECO:0000256" key="3">
    <source>
        <dbReference type="ARBA" id="ARBA00022695"/>
    </source>
</evidence>
<dbReference type="InterPro" id="IPR003390">
    <property type="entry name" value="DNA_integrity_scan_DisA_N"/>
</dbReference>
<evidence type="ECO:0000256" key="4">
    <source>
        <dbReference type="ARBA" id="ARBA00022741"/>
    </source>
</evidence>
<dbReference type="PANTHER" id="PTHR34185:SF2">
    <property type="entry name" value="CYCLIC DI-AMP SYNTHASE CDAS"/>
    <property type="match status" value="1"/>
</dbReference>
<comment type="catalytic activity">
    <reaction evidence="1">
        <text>2 ATP = 3',3'-c-di-AMP + 2 diphosphate</text>
        <dbReference type="Rhea" id="RHEA:35655"/>
        <dbReference type="ChEBI" id="CHEBI:30616"/>
        <dbReference type="ChEBI" id="CHEBI:33019"/>
        <dbReference type="ChEBI" id="CHEBI:71500"/>
        <dbReference type="EC" id="2.7.7.85"/>
    </reaction>
</comment>
<protein>
    <submittedName>
        <fullName evidence="7">Sporulation-specific diadenylate cyclase CdaS</fullName>
        <ecNumber evidence="7">2.7.7.85</ecNumber>
    </submittedName>
</protein>
<dbReference type="Gene3D" id="3.40.1700.10">
    <property type="entry name" value="DNA integrity scanning protein, DisA, N-terminal domain"/>
    <property type="match status" value="1"/>
</dbReference>
<dbReference type="Pfam" id="PF02457">
    <property type="entry name" value="DAC"/>
    <property type="match status" value="1"/>
</dbReference>
<comment type="caution">
    <text evidence="7">The sequence shown here is derived from an EMBL/GenBank/DDBJ whole genome shotgun (WGS) entry which is preliminary data.</text>
</comment>
<evidence type="ECO:0000259" key="6">
    <source>
        <dbReference type="PROSITE" id="PS51794"/>
    </source>
</evidence>
<evidence type="ECO:0000313" key="7">
    <source>
        <dbReference type="EMBL" id="MBW7453886.1"/>
    </source>
</evidence>
<dbReference type="InterPro" id="IPR036888">
    <property type="entry name" value="DNA_integrity_DisA_N_sf"/>
</dbReference>
<name>A0ABS7BZH6_9BACL</name>
<dbReference type="GO" id="GO:0106408">
    <property type="term" value="F:diadenylate cyclase activity"/>
    <property type="evidence" value="ECO:0007669"/>
    <property type="project" value="UniProtKB-EC"/>
</dbReference>
<dbReference type="SUPFAM" id="SSF143597">
    <property type="entry name" value="YojJ-like"/>
    <property type="match status" value="1"/>
</dbReference>
<gene>
    <name evidence="7" type="primary">cdaS</name>
    <name evidence="7" type="ORF">K0U00_07535</name>
</gene>
<keyword evidence="4" id="KW-0547">Nucleotide-binding</keyword>
<evidence type="ECO:0000256" key="5">
    <source>
        <dbReference type="ARBA" id="ARBA00022840"/>
    </source>
</evidence>
<dbReference type="InterPro" id="IPR050338">
    <property type="entry name" value="DisA"/>
</dbReference>
<organism evidence="7 8">
    <name type="scientific">Paenibacillus sepulcri</name>
    <dbReference type="NCBI Taxonomy" id="359917"/>
    <lineage>
        <taxon>Bacteria</taxon>
        <taxon>Bacillati</taxon>
        <taxon>Bacillota</taxon>
        <taxon>Bacilli</taxon>
        <taxon>Bacillales</taxon>
        <taxon>Paenibacillaceae</taxon>
        <taxon>Paenibacillus</taxon>
    </lineage>
</organism>
<dbReference type="Gene3D" id="1.10.287.770">
    <property type="entry name" value="YojJ-like"/>
    <property type="match status" value="1"/>
</dbReference>
<keyword evidence="2 7" id="KW-0808">Transferase</keyword>
<dbReference type="InterPro" id="IPR053472">
    <property type="entry name" value="DAC_CdaS-like"/>
</dbReference>
<dbReference type="PROSITE" id="PS51794">
    <property type="entry name" value="DAC"/>
    <property type="match status" value="1"/>
</dbReference>
<dbReference type="Proteomes" id="UP001519887">
    <property type="component" value="Unassembled WGS sequence"/>
</dbReference>
<evidence type="ECO:0000256" key="1">
    <source>
        <dbReference type="ARBA" id="ARBA00000877"/>
    </source>
</evidence>